<feature type="transmembrane region" description="Helical" evidence="1">
    <location>
        <begin position="138"/>
        <end position="156"/>
    </location>
</feature>
<keyword evidence="1" id="KW-0812">Transmembrane</keyword>
<evidence type="ECO:0000256" key="1">
    <source>
        <dbReference type="SAM" id="Phobius"/>
    </source>
</evidence>
<keyword evidence="1" id="KW-0472">Membrane</keyword>
<evidence type="ECO:0000256" key="2">
    <source>
        <dbReference type="SAM" id="SignalP"/>
    </source>
</evidence>
<proteinExistence type="predicted"/>
<dbReference type="EMBL" id="KZ293658">
    <property type="protein sequence ID" value="PBK92517.1"/>
    <property type="molecule type" value="Genomic_DNA"/>
</dbReference>
<dbReference type="Proteomes" id="UP000217790">
    <property type="component" value="Unassembled WGS sequence"/>
</dbReference>
<name>A0A2H3DTT5_ARMGA</name>
<keyword evidence="4" id="KW-1185">Reference proteome</keyword>
<organism evidence="3 4">
    <name type="scientific">Armillaria gallica</name>
    <name type="common">Bulbous honey fungus</name>
    <name type="synonym">Armillaria bulbosa</name>
    <dbReference type="NCBI Taxonomy" id="47427"/>
    <lineage>
        <taxon>Eukaryota</taxon>
        <taxon>Fungi</taxon>
        <taxon>Dikarya</taxon>
        <taxon>Basidiomycota</taxon>
        <taxon>Agaricomycotina</taxon>
        <taxon>Agaricomycetes</taxon>
        <taxon>Agaricomycetidae</taxon>
        <taxon>Agaricales</taxon>
        <taxon>Marasmiineae</taxon>
        <taxon>Physalacriaceae</taxon>
        <taxon>Armillaria</taxon>
    </lineage>
</organism>
<feature type="transmembrane region" description="Helical" evidence="1">
    <location>
        <begin position="201"/>
        <end position="224"/>
    </location>
</feature>
<keyword evidence="2" id="KW-0732">Signal</keyword>
<dbReference type="InParanoid" id="A0A2H3DTT5"/>
<gene>
    <name evidence="3" type="ORF">ARMGADRAFT_163444</name>
</gene>
<dbReference type="OrthoDB" id="10602768at2759"/>
<dbReference type="AlphaFoldDB" id="A0A2H3DTT5"/>
<sequence>MRRLFLLLLFLRQARLLRLVQLPHIPNSAIGGYDIAGNEAATSVLESTSSSPHPSLYATDTTFEGAARYQAHPPSSISHLDTLTDFTSVATPSSNVSSTNILPVAGSSGVSATISSVLLEGTAPASILKHIASLGNNVIIFTVIAFAVVVEVFWIFRKSLPESWKTGFWKYVGRIYARIIPKPVIYTTMPAFENQFKSRDLFIYGFFYGMNGLAIILPLCAIAVDHKNWQTISVSISIMDVDTAGLDGGQATEPEDYLGV</sequence>
<evidence type="ECO:0000313" key="4">
    <source>
        <dbReference type="Proteomes" id="UP000217790"/>
    </source>
</evidence>
<evidence type="ECO:0000313" key="3">
    <source>
        <dbReference type="EMBL" id="PBK92517.1"/>
    </source>
</evidence>
<feature type="signal peptide" evidence="2">
    <location>
        <begin position="1"/>
        <end position="16"/>
    </location>
</feature>
<keyword evidence="1" id="KW-1133">Transmembrane helix</keyword>
<reference evidence="4" key="1">
    <citation type="journal article" date="2017" name="Nat. Ecol. Evol.">
        <title>Genome expansion and lineage-specific genetic innovations in the forest pathogenic fungi Armillaria.</title>
        <authorList>
            <person name="Sipos G."/>
            <person name="Prasanna A.N."/>
            <person name="Walter M.C."/>
            <person name="O'Connor E."/>
            <person name="Balint B."/>
            <person name="Krizsan K."/>
            <person name="Kiss B."/>
            <person name="Hess J."/>
            <person name="Varga T."/>
            <person name="Slot J."/>
            <person name="Riley R."/>
            <person name="Boka B."/>
            <person name="Rigling D."/>
            <person name="Barry K."/>
            <person name="Lee J."/>
            <person name="Mihaltcheva S."/>
            <person name="LaButti K."/>
            <person name="Lipzen A."/>
            <person name="Waldron R."/>
            <person name="Moloney N.M."/>
            <person name="Sperisen C."/>
            <person name="Kredics L."/>
            <person name="Vagvoelgyi C."/>
            <person name="Patrignani A."/>
            <person name="Fitzpatrick D."/>
            <person name="Nagy I."/>
            <person name="Doyle S."/>
            <person name="Anderson J.B."/>
            <person name="Grigoriev I.V."/>
            <person name="Gueldener U."/>
            <person name="Muensterkoetter M."/>
            <person name="Nagy L.G."/>
        </authorList>
    </citation>
    <scope>NUCLEOTIDE SEQUENCE [LARGE SCALE GENOMIC DNA]</scope>
    <source>
        <strain evidence="4">Ar21-2</strain>
    </source>
</reference>
<accession>A0A2H3DTT5</accession>
<protein>
    <submittedName>
        <fullName evidence="3">Uncharacterized protein</fullName>
    </submittedName>
</protein>
<feature type="chain" id="PRO_5013729408" evidence="2">
    <location>
        <begin position="17"/>
        <end position="260"/>
    </location>
</feature>